<dbReference type="GO" id="GO:0016020">
    <property type="term" value="C:membrane"/>
    <property type="evidence" value="ECO:0007669"/>
    <property type="project" value="TreeGrafter"/>
</dbReference>
<sequence length="251" mass="27369">MKMTGNTILITGGTRGIGRALAEAFHERGNRVIVTGRDARQLDALAAERPGLIGLPLDLGDPASLARLADAVRARFPELNVLIANAGISRPEDVTQDDWNGADAEQIVDTNILGVLRAAAAFLPQLKRQPNATLMATSSALAFLPLASFPTYCASKAFLHSWLTSLRHQLRNVPVEVLELSPPYVQTALTGARQATDPRAMPIDDYIQQVMQRLERGEHPNGELLLERDQARRWAERDGTYDAIFAAMNPG</sequence>
<dbReference type="PROSITE" id="PS00061">
    <property type="entry name" value="ADH_SHORT"/>
    <property type="match status" value="1"/>
</dbReference>
<dbReference type="InterPro" id="IPR036291">
    <property type="entry name" value="NAD(P)-bd_dom_sf"/>
</dbReference>
<dbReference type="PRINTS" id="PR00081">
    <property type="entry name" value="GDHRDH"/>
</dbReference>
<name>A0A109XV09_ALCXX</name>
<evidence type="ECO:0000313" key="4">
    <source>
        <dbReference type="EMBL" id="AMG34792.1"/>
    </source>
</evidence>
<accession>A0A109XV09</accession>
<dbReference type="InterPro" id="IPR002347">
    <property type="entry name" value="SDR_fam"/>
</dbReference>
<dbReference type="Proteomes" id="UP000060602">
    <property type="component" value="Chromosome"/>
</dbReference>
<dbReference type="InterPro" id="IPR057326">
    <property type="entry name" value="KR_dom"/>
</dbReference>
<comment type="similarity">
    <text evidence="1">Belongs to the short-chain dehydrogenases/reductases (SDR) family.</text>
</comment>
<dbReference type="RefSeq" id="WP_061070885.1">
    <property type="nucleotide sequence ID" value="NZ_CP014060.2"/>
</dbReference>
<dbReference type="SMART" id="SM00822">
    <property type="entry name" value="PKS_KR"/>
    <property type="match status" value="1"/>
</dbReference>
<gene>
    <name evidence="4" type="ORF">AL504_01180</name>
</gene>
<reference evidence="5" key="1">
    <citation type="submission" date="2015-12" db="EMBL/GenBank/DDBJ databases">
        <title>FDA dAtabase for Regulatory Grade micrObial Sequences (FDA-ARGOS): Supporting development and validation of Infectious Disease Dx tests.</title>
        <authorList>
            <person name="Case J."/>
            <person name="Tallon L."/>
            <person name="Sadzewicz L."/>
            <person name="Sengamalay N."/>
            <person name="Ott S."/>
            <person name="Godinez A."/>
            <person name="Nagaraj S."/>
            <person name="Nadendla S."/>
            <person name="Sichtig H."/>
        </authorList>
    </citation>
    <scope>NUCLEOTIDE SEQUENCE [LARGE SCALE GENOMIC DNA]</scope>
    <source>
        <strain evidence="5">FDAARGOS_147</strain>
    </source>
</reference>
<dbReference type="PANTHER" id="PTHR44196:SF1">
    <property type="entry name" value="DEHYDROGENASE_REDUCTASE SDR FAMILY MEMBER 7B"/>
    <property type="match status" value="1"/>
</dbReference>
<proteinExistence type="inferred from homology"/>
<protein>
    <submittedName>
        <fullName evidence="4">KR domain-containing protein</fullName>
    </submittedName>
</protein>
<feature type="domain" description="Ketoreductase" evidence="3">
    <location>
        <begin position="6"/>
        <end position="186"/>
    </location>
</feature>
<evidence type="ECO:0000256" key="2">
    <source>
        <dbReference type="ARBA" id="ARBA00023002"/>
    </source>
</evidence>
<dbReference type="AlphaFoldDB" id="A0A109XV09"/>
<dbReference type="SUPFAM" id="SSF51735">
    <property type="entry name" value="NAD(P)-binding Rossmann-fold domains"/>
    <property type="match status" value="1"/>
</dbReference>
<organism evidence="4 5">
    <name type="scientific">Alcaligenes xylosoxydans xylosoxydans</name>
    <name type="common">Achromobacter xylosoxidans</name>
    <dbReference type="NCBI Taxonomy" id="85698"/>
    <lineage>
        <taxon>Bacteria</taxon>
        <taxon>Pseudomonadati</taxon>
        <taxon>Pseudomonadota</taxon>
        <taxon>Betaproteobacteria</taxon>
        <taxon>Burkholderiales</taxon>
        <taxon>Alcaligenaceae</taxon>
        <taxon>Achromobacter</taxon>
    </lineage>
</organism>
<dbReference type="GO" id="GO:0016491">
    <property type="term" value="F:oxidoreductase activity"/>
    <property type="evidence" value="ECO:0007669"/>
    <property type="project" value="UniProtKB-KW"/>
</dbReference>
<evidence type="ECO:0000259" key="3">
    <source>
        <dbReference type="SMART" id="SM00822"/>
    </source>
</evidence>
<dbReference type="PANTHER" id="PTHR44196">
    <property type="entry name" value="DEHYDROGENASE/REDUCTASE SDR FAMILY MEMBER 7B"/>
    <property type="match status" value="1"/>
</dbReference>
<dbReference type="Pfam" id="PF00106">
    <property type="entry name" value="adh_short"/>
    <property type="match status" value="1"/>
</dbReference>
<dbReference type="EMBL" id="CP014060">
    <property type="protein sequence ID" value="AMG34792.1"/>
    <property type="molecule type" value="Genomic_DNA"/>
</dbReference>
<dbReference type="InterPro" id="IPR020904">
    <property type="entry name" value="Sc_DH/Rdtase_CS"/>
</dbReference>
<evidence type="ECO:0000256" key="1">
    <source>
        <dbReference type="ARBA" id="ARBA00006484"/>
    </source>
</evidence>
<dbReference type="Gene3D" id="3.40.50.720">
    <property type="entry name" value="NAD(P)-binding Rossmann-like Domain"/>
    <property type="match status" value="1"/>
</dbReference>
<keyword evidence="2" id="KW-0560">Oxidoreductase</keyword>
<evidence type="ECO:0000313" key="5">
    <source>
        <dbReference type="Proteomes" id="UP000060602"/>
    </source>
</evidence>